<comment type="caution">
    <text evidence="2">The sequence shown here is derived from an EMBL/GenBank/DDBJ whole genome shotgun (WGS) entry which is preliminary data.</text>
</comment>
<keyword evidence="3" id="KW-1185">Reference proteome</keyword>
<dbReference type="AlphaFoldDB" id="A0AAD4F220"/>
<reference evidence="2" key="1">
    <citation type="submission" date="2023-02" db="EMBL/GenBank/DDBJ databases">
        <authorList>
            <person name="Palmer J.M."/>
        </authorList>
    </citation>
    <scope>NUCLEOTIDE SEQUENCE</scope>
    <source>
        <strain evidence="2">FW57</strain>
    </source>
</reference>
<evidence type="ECO:0000313" key="3">
    <source>
        <dbReference type="Proteomes" id="UP001197093"/>
    </source>
</evidence>
<protein>
    <recommendedName>
        <fullName evidence="4">Serine protease</fullName>
    </recommendedName>
</protein>
<accession>A0AAD4F220</accession>
<evidence type="ECO:0008006" key="4">
    <source>
        <dbReference type="Google" id="ProtNLM"/>
    </source>
</evidence>
<organism evidence="2 3">
    <name type="scientific">Staphylotrichum longicolle</name>
    <dbReference type="NCBI Taxonomy" id="669026"/>
    <lineage>
        <taxon>Eukaryota</taxon>
        <taxon>Fungi</taxon>
        <taxon>Dikarya</taxon>
        <taxon>Ascomycota</taxon>
        <taxon>Pezizomycotina</taxon>
        <taxon>Sordariomycetes</taxon>
        <taxon>Sordariomycetidae</taxon>
        <taxon>Sordariales</taxon>
        <taxon>Chaetomiaceae</taxon>
        <taxon>Staphylotrichum</taxon>
    </lineage>
</organism>
<dbReference type="Proteomes" id="UP001197093">
    <property type="component" value="Unassembled WGS sequence"/>
</dbReference>
<name>A0AAD4F220_9PEZI</name>
<proteinExistence type="predicted"/>
<sequence>MPAQFKATQHQHHRRRHIRGANDARCEPAVRGLGDWAPKPPTKHGYSPDVFLSDDDDHLCAPTVPLPQTPPLHVPPQTTTTRAAATADLTRLSAREYALRASDASDFAWAWERCLAPRLVGLLGRYCGRCDGEGDCDFAVDVHTFPEACLPQAQAGGNAVPVPVPVPRVIFISVNDGNHDGNNWGGGGGGGGGAGTTVGLEETLRSEVAHVVPERFRPVHVEFRRGGVLRRASWWWGAGGGASASAVVGDDGRDRVCAPKNVTFRATPVMGMSIGPVNARDAAGSLGGFVRVGADVYAMSAFHVFEDAVRASETRVCHPAEPDLAVIVPPDPAARPYPIGAVSMGAPTGTFRPSLTFRGMRMASEDTLVEMDWCLIGPVRNGVNVLPMPSFRMGECVRVETTARVEGNTEVYAVARTSGYSLGFTSDVPGVQKIGGQMRREWTVRQYSPFNNPDDGRTRAPWQTLEQWVTSGTGVPGDSGAWLMRRSDNALIGLIWGRNHDGGDPQKRTRLTYFTPMVDILAEIEEKHAPGEEVALPMYQGQPAPEVQVRSQRGGASVDVSDGPWSELDPKTTLPMA</sequence>
<evidence type="ECO:0000313" key="2">
    <source>
        <dbReference type="EMBL" id="KAG7291883.1"/>
    </source>
</evidence>
<dbReference type="EMBL" id="JAHCVI010000001">
    <property type="protein sequence ID" value="KAG7291883.1"/>
    <property type="molecule type" value="Genomic_DNA"/>
</dbReference>
<feature type="region of interest" description="Disordered" evidence="1">
    <location>
        <begin position="543"/>
        <end position="577"/>
    </location>
</feature>
<gene>
    <name evidence="2" type="ORF">NEMBOFW57_001905</name>
</gene>
<evidence type="ECO:0000256" key="1">
    <source>
        <dbReference type="SAM" id="MobiDB-lite"/>
    </source>
</evidence>